<dbReference type="EMBL" id="CP086322">
    <property type="protein sequence ID" value="UQA97076.1"/>
    <property type="molecule type" value="Genomic_DNA"/>
</dbReference>
<feature type="chain" id="PRO_5046093253" evidence="2">
    <location>
        <begin position="38"/>
        <end position="195"/>
    </location>
</feature>
<evidence type="ECO:0000259" key="3">
    <source>
        <dbReference type="Pfam" id="PF03625"/>
    </source>
</evidence>
<dbReference type="Gene3D" id="3.30.310.70">
    <property type="entry name" value="TT1751-like domain"/>
    <property type="match status" value="1"/>
</dbReference>
<dbReference type="CDD" id="cd14797">
    <property type="entry name" value="DUF302"/>
    <property type="match status" value="1"/>
</dbReference>
<dbReference type="Pfam" id="PF03625">
    <property type="entry name" value="DUF302"/>
    <property type="match status" value="1"/>
</dbReference>
<keyword evidence="5" id="KW-1185">Reference proteome</keyword>
<reference evidence="4" key="1">
    <citation type="submission" date="2021-10" db="EMBL/GenBank/DDBJ databases">
        <title>Streptomyces nigrumlapis sp.nov.,an antimicrobial producing actinobacterium isolated from Black Gobi rocks.</title>
        <authorList>
            <person name="Wen Y."/>
            <person name="Zhang W."/>
            <person name="Liu X.G."/>
        </authorList>
    </citation>
    <scope>NUCLEOTIDE SEQUENCE</scope>
    <source>
        <strain evidence="4">ST13-2-2</strain>
    </source>
</reference>
<evidence type="ECO:0000313" key="4">
    <source>
        <dbReference type="EMBL" id="UQA97076.1"/>
    </source>
</evidence>
<gene>
    <name evidence="4" type="ORF">K9S39_39035</name>
</gene>
<accession>A0ABY4MKX0</accession>
<feature type="region of interest" description="Disordered" evidence="1">
    <location>
        <begin position="41"/>
        <end position="66"/>
    </location>
</feature>
<organism evidence="4 5">
    <name type="scientific">Streptomyces halobius</name>
    <dbReference type="NCBI Taxonomy" id="2879846"/>
    <lineage>
        <taxon>Bacteria</taxon>
        <taxon>Bacillati</taxon>
        <taxon>Actinomycetota</taxon>
        <taxon>Actinomycetes</taxon>
        <taxon>Kitasatosporales</taxon>
        <taxon>Streptomycetaceae</taxon>
        <taxon>Streptomyces</taxon>
    </lineage>
</organism>
<evidence type="ECO:0000313" key="5">
    <source>
        <dbReference type="Proteomes" id="UP000830115"/>
    </source>
</evidence>
<protein>
    <submittedName>
        <fullName evidence="4">DUF302 domain-containing protein</fullName>
    </submittedName>
</protein>
<evidence type="ECO:0000256" key="2">
    <source>
        <dbReference type="SAM" id="SignalP"/>
    </source>
</evidence>
<dbReference type="PANTHER" id="PTHR38342">
    <property type="entry name" value="SLR5037 PROTEIN"/>
    <property type="match status" value="1"/>
</dbReference>
<dbReference type="Proteomes" id="UP000830115">
    <property type="component" value="Chromosome"/>
</dbReference>
<dbReference type="InterPro" id="IPR005180">
    <property type="entry name" value="DUF302"/>
</dbReference>
<dbReference type="PANTHER" id="PTHR38342:SF2">
    <property type="entry name" value="INNER MEMBRANE OR EXPORTED"/>
    <property type="match status" value="1"/>
</dbReference>
<dbReference type="InterPro" id="IPR035923">
    <property type="entry name" value="TT1751-like_sf"/>
</dbReference>
<keyword evidence="2" id="KW-0732">Signal</keyword>
<name>A0ABY4MKX0_9ACTN</name>
<feature type="domain" description="DUF302" evidence="3">
    <location>
        <begin position="104"/>
        <end position="164"/>
    </location>
</feature>
<sequence length="195" mass="20600">MSLTRKTRFRKTRFRTKPVRYSVLTAGALVLALGATACGSDAEETTSGKTPNPTKEAGSPSRPAESVQTTFISYASSKSFADTQSALKKAVADSGMMVLGDLNQAGALKSTGLDLKGAHAYFVGNPAKGKMFFQQNPAIGAVIPLRMYVWADEHGTSHIGYFDPATLFTAIDGKLSDGGKQMKMAAEKIANGAVK</sequence>
<feature type="signal peptide" evidence="2">
    <location>
        <begin position="1"/>
        <end position="37"/>
    </location>
</feature>
<dbReference type="RefSeq" id="WP_248867993.1">
    <property type="nucleotide sequence ID" value="NZ_CP086322.1"/>
</dbReference>
<dbReference type="SUPFAM" id="SSF103247">
    <property type="entry name" value="TT1751-like"/>
    <property type="match status" value="1"/>
</dbReference>
<proteinExistence type="predicted"/>
<evidence type="ECO:0000256" key="1">
    <source>
        <dbReference type="SAM" id="MobiDB-lite"/>
    </source>
</evidence>